<protein>
    <submittedName>
        <fullName evidence="1">Uncharacterized protein</fullName>
    </submittedName>
</protein>
<evidence type="ECO:0000313" key="2">
    <source>
        <dbReference type="Proteomes" id="UP000828048"/>
    </source>
</evidence>
<evidence type="ECO:0000313" key="1">
    <source>
        <dbReference type="EMBL" id="KAH7840370.1"/>
    </source>
</evidence>
<sequence length="161" mass="18959">MQKLSNLLKISIFLAEVKKPILSKLIFLKKSCKLKTHKLGHHYNYRYIQEYEFSPSSTPPISYRRKSFKKRNFRRIRSIFMKSQCLGSLRGEKGIQRDYPLMALPSIGVAVAMETPDLSDSGGDEDSIDERAERFIERFYEEVRMQRQESIFKLGREMLEI</sequence>
<dbReference type="EMBL" id="CM037160">
    <property type="protein sequence ID" value="KAH7840370.1"/>
    <property type="molecule type" value="Genomic_DNA"/>
</dbReference>
<organism evidence="1 2">
    <name type="scientific">Vaccinium darrowii</name>
    <dbReference type="NCBI Taxonomy" id="229202"/>
    <lineage>
        <taxon>Eukaryota</taxon>
        <taxon>Viridiplantae</taxon>
        <taxon>Streptophyta</taxon>
        <taxon>Embryophyta</taxon>
        <taxon>Tracheophyta</taxon>
        <taxon>Spermatophyta</taxon>
        <taxon>Magnoliopsida</taxon>
        <taxon>eudicotyledons</taxon>
        <taxon>Gunneridae</taxon>
        <taxon>Pentapetalae</taxon>
        <taxon>asterids</taxon>
        <taxon>Ericales</taxon>
        <taxon>Ericaceae</taxon>
        <taxon>Vaccinioideae</taxon>
        <taxon>Vaccinieae</taxon>
        <taxon>Vaccinium</taxon>
    </lineage>
</organism>
<proteinExistence type="predicted"/>
<keyword evidence="2" id="KW-1185">Reference proteome</keyword>
<gene>
    <name evidence="1" type="ORF">Vadar_016073</name>
</gene>
<comment type="caution">
    <text evidence="1">The sequence shown here is derived from an EMBL/GenBank/DDBJ whole genome shotgun (WGS) entry which is preliminary data.</text>
</comment>
<name>A0ACB7XI75_9ERIC</name>
<reference evidence="1 2" key="1">
    <citation type="journal article" date="2021" name="Hortic Res">
        <title>High-quality reference genome and annotation aids understanding of berry development for evergreen blueberry (Vaccinium darrowii).</title>
        <authorList>
            <person name="Yu J."/>
            <person name="Hulse-Kemp A.M."/>
            <person name="Babiker E."/>
            <person name="Staton M."/>
        </authorList>
    </citation>
    <scope>NUCLEOTIDE SEQUENCE [LARGE SCALE GENOMIC DNA]</scope>
    <source>
        <strain evidence="2">cv. NJ 8807/NJ 8810</strain>
        <tissue evidence="1">Young leaf</tissue>
    </source>
</reference>
<accession>A0ACB7XI75</accession>
<dbReference type="Proteomes" id="UP000828048">
    <property type="component" value="Chromosome 10"/>
</dbReference>